<evidence type="ECO:0000313" key="3">
    <source>
        <dbReference type="Proteomes" id="UP000543579"/>
    </source>
</evidence>
<dbReference type="Proteomes" id="UP000543579">
    <property type="component" value="Unassembled WGS sequence"/>
</dbReference>
<organism evidence="2 3">
    <name type="scientific">Microbacterium proteolyticum</name>
    <dbReference type="NCBI Taxonomy" id="1572644"/>
    <lineage>
        <taxon>Bacteria</taxon>
        <taxon>Bacillati</taxon>
        <taxon>Actinomycetota</taxon>
        <taxon>Actinomycetes</taxon>
        <taxon>Micrococcales</taxon>
        <taxon>Microbacteriaceae</taxon>
        <taxon>Microbacterium</taxon>
    </lineage>
</organism>
<dbReference type="EMBL" id="JACHXY010000002">
    <property type="protein sequence ID" value="MBB3158103.1"/>
    <property type="molecule type" value="Genomic_DNA"/>
</dbReference>
<dbReference type="GO" id="GO:0016887">
    <property type="term" value="F:ATP hydrolysis activity"/>
    <property type="evidence" value="ECO:0007669"/>
    <property type="project" value="InterPro"/>
</dbReference>
<dbReference type="Pfam" id="PF13304">
    <property type="entry name" value="AAA_21"/>
    <property type="match status" value="1"/>
</dbReference>
<dbReference type="InterPro" id="IPR051396">
    <property type="entry name" value="Bact_Antivir_Def_Nuclease"/>
</dbReference>
<evidence type="ECO:0000313" key="2">
    <source>
        <dbReference type="EMBL" id="MBB3158103.1"/>
    </source>
</evidence>
<accession>A0A7W5CI40</accession>
<dbReference type="InterPro" id="IPR003959">
    <property type="entry name" value="ATPase_AAA_core"/>
</dbReference>
<dbReference type="PANTHER" id="PTHR43581">
    <property type="entry name" value="ATP/GTP PHOSPHATASE"/>
    <property type="match status" value="1"/>
</dbReference>
<dbReference type="GO" id="GO:0005524">
    <property type="term" value="F:ATP binding"/>
    <property type="evidence" value="ECO:0007669"/>
    <property type="project" value="InterPro"/>
</dbReference>
<gene>
    <name evidence="2" type="ORF">FHS07_001799</name>
</gene>
<dbReference type="PANTHER" id="PTHR43581:SF4">
    <property type="entry name" value="ATP_GTP PHOSPHATASE"/>
    <property type="match status" value="1"/>
</dbReference>
<comment type="caution">
    <text evidence="2">The sequence shown here is derived from an EMBL/GenBank/DDBJ whole genome shotgun (WGS) entry which is preliminary data.</text>
</comment>
<evidence type="ECO:0000259" key="1">
    <source>
        <dbReference type="Pfam" id="PF13304"/>
    </source>
</evidence>
<proteinExistence type="predicted"/>
<reference evidence="2 3" key="1">
    <citation type="submission" date="2020-08" db="EMBL/GenBank/DDBJ databases">
        <title>Genomic Encyclopedia of Type Strains, Phase III (KMG-III): the genomes of soil and plant-associated and newly described type strains.</title>
        <authorList>
            <person name="Whitman W."/>
        </authorList>
    </citation>
    <scope>NUCLEOTIDE SEQUENCE [LARGE SCALE GENOMIC DNA]</scope>
    <source>
        <strain evidence="2 3">CECT 8356</strain>
    </source>
</reference>
<dbReference type="InterPro" id="IPR027417">
    <property type="entry name" value="P-loop_NTPase"/>
</dbReference>
<dbReference type="Gene3D" id="3.40.50.300">
    <property type="entry name" value="P-loop containing nucleotide triphosphate hydrolases"/>
    <property type="match status" value="1"/>
</dbReference>
<dbReference type="AlphaFoldDB" id="A0A7W5CI40"/>
<protein>
    <recommendedName>
        <fullName evidence="1">ATPase AAA-type core domain-containing protein</fullName>
    </recommendedName>
</protein>
<dbReference type="SUPFAM" id="SSF52540">
    <property type="entry name" value="P-loop containing nucleoside triphosphate hydrolases"/>
    <property type="match status" value="1"/>
</dbReference>
<sequence>MNVSVQYTLNGHDCAIHLERRRVSAFLDGQVIPIDALPRPRAVVAVTASAFDKFDLPTPEGLFAKSAQRSELYRYLGLKDARGRVSTKAGIFRALESLFEATGLDTGRRLRIAHVFDYLGYEPRVEVLYRWTSRGRSFLEAGAGEGSVGYRRFLESERAVGTRDRPILGDYFFEDPSAIDQLGAAADNLQQSSDGKGTRLVADFSALRWSEDQRFRQAQQLSRARLLEMEEVSLSRASTGVSVNIEDASSGELAIATAMLGIASSIDDQSLILMDEPEISLHPEWQADYLTRLAQTFEPFAECHFVLATHSATLVSGAHPELSNTLDIEESQGARKEVSPGKSADEVLVRTFGVAQDGNLYVRQLLIEALRLVADRRTTESRFSEVLEKLQRVDSMLPDSSPMRQVIADLGRTRFSSDGARA</sequence>
<name>A0A7W5CI40_9MICO</name>
<feature type="domain" description="ATPase AAA-type core" evidence="1">
    <location>
        <begin position="223"/>
        <end position="316"/>
    </location>
</feature>
<dbReference type="RefSeq" id="WP_183419567.1">
    <property type="nucleotide sequence ID" value="NZ_JACHXY010000002.1"/>
</dbReference>